<evidence type="ECO:0000313" key="4">
    <source>
        <dbReference type="Proteomes" id="UP000198802"/>
    </source>
</evidence>
<dbReference type="InterPro" id="IPR029063">
    <property type="entry name" value="SAM-dependent_MTases_sf"/>
</dbReference>
<keyword evidence="3" id="KW-0489">Methyltransferase</keyword>
<dbReference type="InterPro" id="IPR013216">
    <property type="entry name" value="Methyltransf_11"/>
</dbReference>
<keyword evidence="3" id="KW-0808">Transferase</keyword>
<dbReference type="Proteomes" id="UP000198802">
    <property type="component" value="Unassembled WGS sequence"/>
</dbReference>
<accession>A0A0S4QFB7</accession>
<sequence length="290" mass="32541">MGTGRWTATTGQVATLPGRDRRLRHLRNSHGEIWVNITSSHLVLADFVNLDPSYSPGLVGAYPALGWARALHRALCASRTLSLLRRTGTAAWRAVRWPRLAATLTRHLPRRPARPGRSGRGRGRGWAVRRQWEASRTAVVVRHRPGRRLPLADGSVDHILCAHVVQELPPRVAGRVLAECARILRPGGTLHLVLPDLRQAVDRYVRGEIDADELVAWQRLNDGHRPADPRRGRHPRRREPADPQNRWHYDEHTAQRRLVAAGFHLSRTPTPSTGLVETDPVSLHLVAVRP</sequence>
<gene>
    <name evidence="3" type="ORF">Ga0074812_101369</name>
</gene>
<dbReference type="SUPFAM" id="SSF53335">
    <property type="entry name" value="S-adenosyl-L-methionine-dependent methyltransferases"/>
    <property type="match status" value="1"/>
</dbReference>
<keyword evidence="4" id="KW-1185">Reference proteome</keyword>
<evidence type="ECO:0000256" key="1">
    <source>
        <dbReference type="SAM" id="MobiDB-lite"/>
    </source>
</evidence>
<proteinExistence type="predicted"/>
<feature type="region of interest" description="Disordered" evidence="1">
    <location>
        <begin position="222"/>
        <end position="246"/>
    </location>
</feature>
<evidence type="ECO:0000259" key="2">
    <source>
        <dbReference type="Pfam" id="PF08241"/>
    </source>
</evidence>
<dbReference type="CDD" id="cd02440">
    <property type="entry name" value="AdoMet_MTases"/>
    <property type="match status" value="1"/>
</dbReference>
<dbReference type="EMBL" id="FAOZ01000001">
    <property type="protein sequence ID" value="CUU53871.1"/>
    <property type="molecule type" value="Genomic_DNA"/>
</dbReference>
<protein>
    <submittedName>
        <fullName evidence="3">Predicted SAM-depedendent methyltransferase</fullName>
    </submittedName>
</protein>
<dbReference type="GO" id="GO:0032259">
    <property type="term" value="P:methylation"/>
    <property type="evidence" value="ECO:0007669"/>
    <property type="project" value="UniProtKB-KW"/>
</dbReference>
<dbReference type="GO" id="GO:0008757">
    <property type="term" value="F:S-adenosylmethionine-dependent methyltransferase activity"/>
    <property type="evidence" value="ECO:0007669"/>
    <property type="project" value="InterPro"/>
</dbReference>
<dbReference type="RefSeq" id="WP_242666024.1">
    <property type="nucleotide sequence ID" value="NZ_FAOZ01000001.1"/>
</dbReference>
<dbReference type="Gene3D" id="3.40.50.150">
    <property type="entry name" value="Vaccinia Virus protein VP39"/>
    <property type="match status" value="1"/>
</dbReference>
<organism evidence="3 4">
    <name type="scientific">Parafrankia irregularis</name>
    <dbReference type="NCBI Taxonomy" id="795642"/>
    <lineage>
        <taxon>Bacteria</taxon>
        <taxon>Bacillati</taxon>
        <taxon>Actinomycetota</taxon>
        <taxon>Actinomycetes</taxon>
        <taxon>Frankiales</taxon>
        <taxon>Frankiaceae</taxon>
        <taxon>Parafrankia</taxon>
    </lineage>
</organism>
<feature type="domain" description="Methyltransferase type 11" evidence="2">
    <location>
        <begin position="139"/>
        <end position="190"/>
    </location>
</feature>
<evidence type="ECO:0000313" key="3">
    <source>
        <dbReference type="EMBL" id="CUU53871.1"/>
    </source>
</evidence>
<dbReference type="Pfam" id="PF08241">
    <property type="entry name" value="Methyltransf_11"/>
    <property type="match status" value="1"/>
</dbReference>
<reference evidence="4" key="1">
    <citation type="submission" date="2015-11" db="EMBL/GenBank/DDBJ databases">
        <authorList>
            <person name="Varghese N."/>
        </authorList>
    </citation>
    <scope>NUCLEOTIDE SEQUENCE [LARGE SCALE GENOMIC DNA]</scope>
    <source>
        <strain evidence="4">DSM 45899</strain>
    </source>
</reference>
<name>A0A0S4QFB7_9ACTN</name>
<dbReference type="AlphaFoldDB" id="A0A0S4QFB7"/>